<name>A0ACC0BPV6_CATRO</name>
<sequence>MATLLRKVWESVSNRYGSGSTSKPNRQQLPDHFQQVMYLQTSSTGEFDRIPLDIFIQILKLLGPKESAKLAAVCKCWKYIVADNRLWIYFLQNQQEPWDSIFFGETQLRSGYPLQTFPTQMTDLSFMHIYAQRAQVPGTIIIDGGSGYCKFGWSKYPSPSGRSATFLEFGNIESPMYSRLRHFFSTIYSRMQVKTSAQPIVLSVPICHCDDTESDKAARRQMKEAIHNALFDMNVPAVCAISQAVLALFAARRTSGIVVNIGFHQTSVVPILHGKIMHSVGVEVVGIGALKLTGFLREKMQQKNIYFDSLYTVRTLKENLCYVTLDYEAELKKDTEASFQTAEGQFTLSKERFQTGEVLFQPRIAGLRTMALHHAVALCMEHCQDAELTGDDSWFRTVVLAGGSACLPGLAERLERELQETFPQPVYTGIKVIPPPYGVDSAWYGAKLISNLSSFPGSWCITKKQFRHSSRRTLLW</sequence>
<dbReference type="EMBL" id="CM044703">
    <property type="protein sequence ID" value="KAI5674622.1"/>
    <property type="molecule type" value="Genomic_DNA"/>
</dbReference>
<evidence type="ECO:0000313" key="1">
    <source>
        <dbReference type="EMBL" id="KAI5674622.1"/>
    </source>
</evidence>
<protein>
    <submittedName>
        <fullName evidence="1">Uncharacterized protein</fullName>
    </submittedName>
</protein>
<dbReference type="Proteomes" id="UP001060085">
    <property type="component" value="Linkage Group LG03"/>
</dbReference>
<comment type="caution">
    <text evidence="1">The sequence shown here is derived from an EMBL/GenBank/DDBJ whole genome shotgun (WGS) entry which is preliminary data.</text>
</comment>
<reference evidence="2" key="1">
    <citation type="journal article" date="2023" name="Nat. Plants">
        <title>Single-cell RNA sequencing provides a high-resolution roadmap for understanding the multicellular compartmentation of specialized metabolism.</title>
        <authorList>
            <person name="Sun S."/>
            <person name="Shen X."/>
            <person name="Li Y."/>
            <person name="Li Y."/>
            <person name="Wang S."/>
            <person name="Li R."/>
            <person name="Zhang H."/>
            <person name="Shen G."/>
            <person name="Guo B."/>
            <person name="Wei J."/>
            <person name="Xu J."/>
            <person name="St-Pierre B."/>
            <person name="Chen S."/>
            <person name="Sun C."/>
        </authorList>
    </citation>
    <scope>NUCLEOTIDE SEQUENCE [LARGE SCALE GENOMIC DNA]</scope>
</reference>
<proteinExistence type="predicted"/>
<accession>A0ACC0BPV6</accession>
<evidence type="ECO:0000313" key="2">
    <source>
        <dbReference type="Proteomes" id="UP001060085"/>
    </source>
</evidence>
<organism evidence="1 2">
    <name type="scientific">Catharanthus roseus</name>
    <name type="common">Madagascar periwinkle</name>
    <name type="synonym">Vinca rosea</name>
    <dbReference type="NCBI Taxonomy" id="4058"/>
    <lineage>
        <taxon>Eukaryota</taxon>
        <taxon>Viridiplantae</taxon>
        <taxon>Streptophyta</taxon>
        <taxon>Embryophyta</taxon>
        <taxon>Tracheophyta</taxon>
        <taxon>Spermatophyta</taxon>
        <taxon>Magnoliopsida</taxon>
        <taxon>eudicotyledons</taxon>
        <taxon>Gunneridae</taxon>
        <taxon>Pentapetalae</taxon>
        <taxon>asterids</taxon>
        <taxon>lamiids</taxon>
        <taxon>Gentianales</taxon>
        <taxon>Apocynaceae</taxon>
        <taxon>Rauvolfioideae</taxon>
        <taxon>Vinceae</taxon>
        <taxon>Catharanthinae</taxon>
        <taxon>Catharanthus</taxon>
    </lineage>
</organism>
<gene>
    <name evidence="1" type="ORF">M9H77_14986</name>
</gene>
<keyword evidence="2" id="KW-1185">Reference proteome</keyword>